<sequence>MKRRNDQGRYHKEIAMKIGQLSDRVAARLNRAQLRPYHPSQDAEARRRARMEFELRVIREVGARRA</sequence>
<evidence type="ECO:0000313" key="1">
    <source>
        <dbReference type="EMBL" id="KAJ54882.1"/>
    </source>
</evidence>
<organism evidence="1 2">
    <name type="scientific">Actibacterium mucosum KCTC 23349</name>
    <dbReference type="NCBI Taxonomy" id="1454373"/>
    <lineage>
        <taxon>Bacteria</taxon>
        <taxon>Pseudomonadati</taxon>
        <taxon>Pseudomonadota</taxon>
        <taxon>Alphaproteobacteria</taxon>
        <taxon>Rhodobacterales</taxon>
        <taxon>Roseobacteraceae</taxon>
        <taxon>Actibacterium</taxon>
    </lineage>
</organism>
<name>A0A037ZH78_9RHOB</name>
<dbReference type="STRING" id="1454373.ACMU_14050"/>
<proteinExistence type="predicted"/>
<dbReference type="AlphaFoldDB" id="A0A037ZH78"/>
<reference evidence="1 2" key="1">
    <citation type="submission" date="2014-03" db="EMBL/GenBank/DDBJ databases">
        <title>Draft Genome Sequence of Actibacterium mucosum KCTC 23349, a Marine Alphaproteobacterium with Complex Ionic Requirements Isolated from Mediterranean Seawater at Malvarrosa Beach, Valencia, Spain.</title>
        <authorList>
            <person name="Arahal D.R."/>
            <person name="Shao Z."/>
            <person name="Lai Q."/>
            <person name="Pujalte M.J."/>
        </authorList>
    </citation>
    <scope>NUCLEOTIDE SEQUENCE [LARGE SCALE GENOMIC DNA]</scope>
    <source>
        <strain evidence="1 2">KCTC 23349</strain>
    </source>
</reference>
<protein>
    <submittedName>
        <fullName evidence="1">Uncharacterized protein</fullName>
    </submittedName>
</protein>
<comment type="caution">
    <text evidence="1">The sequence shown here is derived from an EMBL/GenBank/DDBJ whole genome shotgun (WGS) entry which is preliminary data.</text>
</comment>
<gene>
    <name evidence="1" type="ORF">ACMU_14050</name>
</gene>
<accession>A0A037ZH78</accession>
<dbReference type="EMBL" id="JFKE01000005">
    <property type="protein sequence ID" value="KAJ54882.1"/>
    <property type="molecule type" value="Genomic_DNA"/>
</dbReference>
<evidence type="ECO:0000313" key="2">
    <source>
        <dbReference type="Proteomes" id="UP000026249"/>
    </source>
</evidence>
<keyword evidence="2" id="KW-1185">Reference proteome</keyword>
<dbReference type="Proteomes" id="UP000026249">
    <property type="component" value="Unassembled WGS sequence"/>
</dbReference>